<dbReference type="Proteomes" id="UP000500767">
    <property type="component" value="Chromosome"/>
</dbReference>
<comment type="pathway">
    <text evidence="7">Sulfur metabolism; glutathione metabolism.</text>
</comment>
<keyword evidence="3 7" id="KW-0012">Acyltransferase</keyword>
<dbReference type="GO" id="GO:0103068">
    <property type="term" value="F:leukotriene C4 gamma-glutamyl transferase activity"/>
    <property type="evidence" value="ECO:0007669"/>
    <property type="project" value="UniProtKB-EC"/>
</dbReference>
<comment type="catalytic activity">
    <reaction evidence="1 7">
        <text>an S-substituted glutathione + H2O = an S-substituted L-cysteinylglycine + L-glutamate</text>
        <dbReference type="Rhea" id="RHEA:59468"/>
        <dbReference type="ChEBI" id="CHEBI:15377"/>
        <dbReference type="ChEBI" id="CHEBI:29985"/>
        <dbReference type="ChEBI" id="CHEBI:90779"/>
        <dbReference type="ChEBI" id="CHEBI:143103"/>
        <dbReference type="EC" id="3.4.19.13"/>
    </reaction>
</comment>
<dbReference type="InterPro" id="IPR043137">
    <property type="entry name" value="GGT_ssub_C"/>
</dbReference>
<dbReference type="EC" id="2.3.2.2" evidence="7"/>
<dbReference type="UniPathway" id="UPA00204"/>
<keyword evidence="10" id="KW-1185">Reference proteome</keyword>
<evidence type="ECO:0000256" key="7">
    <source>
        <dbReference type="RuleBase" id="RU368036"/>
    </source>
</evidence>
<evidence type="ECO:0000256" key="4">
    <source>
        <dbReference type="ARBA" id="ARBA00047417"/>
    </source>
</evidence>
<dbReference type="InterPro" id="IPR051792">
    <property type="entry name" value="GGT_bact"/>
</dbReference>
<dbReference type="InterPro" id="IPR029055">
    <property type="entry name" value="Ntn_hydrolases_N"/>
</dbReference>
<keyword evidence="7" id="KW-0317">Glutathione biosynthesis</keyword>
<dbReference type="SUPFAM" id="SSF56235">
    <property type="entry name" value="N-terminal nucleophile aminohydrolases (Ntn hydrolases)"/>
    <property type="match status" value="1"/>
</dbReference>
<evidence type="ECO:0000256" key="8">
    <source>
        <dbReference type="SAM" id="SignalP"/>
    </source>
</evidence>
<feature type="chain" id="PRO_5026941368" description="Glutathione hydrolase proenzyme" evidence="8">
    <location>
        <begin position="27"/>
        <end position="616"/>
    </location>
</feature>
<organism evidence="9 10">
    <name type="scientific">Lichenicola cladoniae</name>
    <dbReference type="NCBI Taxonomy" id="1484109"/>
    <lineage>
        <taxon>Bacteria</taxon>
        <taxon>Pseudomonadati</taxon>
        <taxon>Pseudomonadota</taxon>
        <taxon>Alphaproteobacteria</taxon>
        <taxon>Acetobacterales</taxon>
        <taxon>Acetobacteraceae</taxon>
        <taxon>Lichenicola</taxon>
    </lineage>
</organism>
<comment type="PTM">
    <text evidence="7">Cleaved by autocatalysis into a large and a small subunit.</text>
</comment>
<sequence length="616" mass="63335">MTRSSVSLAVALAASLAISPILPALAQSGRPAGAPATVKAGGWEGAPDPLAFGPASHAGHPVSMFGTHGMVVTAHALASQVGAKILAQGGNAVDAAVAVAYALAVVYPAAGNLGGGGFMTLRQPDGTALFLDFREHAPLAATETMYQDPSGNVVPGLSENGWKAVAVPGTVAGMDEALTRWGHLKRAVVMAPAIRLARDGYVLGAGDVMLLHTGTAGFARDPDAARIFLHPDGTPYQVGDRLVQADLAHTLEQISAHGATAFYRGPIAAEIVAASRKGSGIIEQADLTGYHTRTMAPITCTYRGYTVDTAPPPSGGGVAICEILNILDGDDLHGLGLRSVAGVQRQVEAMRRAYADRQNLGDPAFVTDPVARLIDPAYAAEIRKDTPTDHATPSAALVPLDAQPVGAKPAEKAETTHFSIIDRQGRAISMTYTLNGWFGAKVVAGRTGVMMNDEMDDFSTKPGSPNMYGLVGSKANAVAPGKTPLSSMSPTILSRNGKVVMVIGSPGGSRIPTITLEAILAVVDGGQTIADAVNMPRIHEQWTPDAIEAEAGALSPDVVSKLQAMGYTIKPHENWGAAEGILVGGPSLSQAGSIGTPTGYYGGLDLRHPGGAAVGY</sequence>
<dbReference type="RefSeq" id="WP_171834418.1">
    <property type="nucleotide sequence ID" value="NZ_CP053708.1"/>
</dbReference>
<evidence type="ECO:0000313" key="9">
    <source>
        <dbReference type="EMBL" id="QKE89424.1"/>
    </source>
</evidence>
<evidence type="ECO:0000256" key="6">
    <source>
        <dbReference type="PIRSR" id="PIRSR600101-2"/>
    </source>
</evidence>
<dbReference type="Gene3D" id="1.10.246.130">
    <property type="match status" value="1"/>
</dbReference>
<feature type="binding site" evidence="6">
    <location>
        <position position="508"/>
    </location>
    <ligand>
        <name>L-glutamate</name>
        <dbReference type="ChEBI" id="CHEBI:29985"/>
    </ligand>
</feature>
<feature type="binding site" evidence="6">
    <location>
        <begin position="433"/>
        <end position="435"/>
    </location>
    <ligand>
        <name>L-glutamate</name>
        <dbReference type="ChEBI" id="CHEBI:29985"/>
    </ligand>
</feature>
<dbReference type="AlphaFoldDB" id="A0A6M8HM31"/>
<keyword evidence="7" id="KW-0378">Hydrolase</keyword>
<comment type="similarity">
    <text evidence="7">Belongs to the gamma-glutamyltransferase family.</text>
</comment>
<protein>
    <recommendedName>
        <fullName evidence="7">Glutathione hydrolase proenzyme</fullName>
        <ecNumber evidence="7">2.3.2.2</ecNumber>
        <ecNumber evidence="7">3.4.19.13</ecNumber>
    </recommendedName>
    <component>
        <recommendedName>
            <fullName evidence="7">Glutathione hydrolase large chain</fullName>
        </recommendedName>
    </component>
    <component>
        <recommendedName>
            <fullName evidence="7">Glutathione hydrolase small chain</fullName>
        </recommendedName>
    </component>
</protein>
<dbReference type="InterPro" id="IPR000101">
    <property type="entry name" value="GGT_peptidase"/>
</dbReference>
<dbReference type="GO" id="GO:0006751">
    <property type="term" value="P:glutathione catabolic process"/>
    <property type="evidence" value="ECO:0007669"/>
    <property type="project" value="UniProtKB-UniRule"/>
</dbReference>
<feature type="binding site" evidence="6">
    <location>
        <begin position="486"/>
        <end position="487"/>
    </location>
    <ligand>
        <name>L-glutamate</name>
        <dbReference type="ChEBI" id="CHEBI:29985"/>
    </ligand>
</feature>
<comment type="catalytic activity">
    <reaction evidence="2 7">
        <text>glutathione + H2O = L-cysteinylglycine + L-glutamate</text>
        <dbReference type="Rhea" id="RHEA:28807"/>
        <dbReference type="ChEBI" id="CHEBI:15377"/>
        <dbReference type="ChEBI" id="CHEBI:29985"/>
        <dbReference type="ChEBI" id="CHEBI:57925"/>
        <dbReference type="ChEBI" id="CHEBI:61694"/>
        <dbReference type="EC" id="3.4.19.13"/>
    </reaction>
</comment>
<feature type="signal peptide" evidence="8">
    <location>
        <begin position="1"/>
        <end position="26"/>
    </location>
</feature>
<keyword evidence="8" id="KW-0732">Signal</keyword>
<name>A0A6M8HM31_9PROT</name>
<accession>A0A6M8HM31</accession>
<feature type="binding site" evidence="6">
    <location>
        <position position="134"/>
    </location>
    <ligand>
        <name>L-glutamate</name>
        <dbReference type="ChEBI" id="CHEBI:29985"/>
    </ligand>
</feature>
<keyword evidence="7" id="KW-0865">Zymogen</keyword>
<dbReference type="Pfam" id="PF01019">
    <property type="entry name" value="G_glu_transpept"/>
    <property type="match status" value="1"/>
</dbReference>
<dbReference type="EMBL" id="CP053708">
    <property type="protein sequence ID" value="QKE89424.1"/>
    <property type="molecule type" value="Genomic_DNA"/>
</dbReference>
<feature type="binding site" evidence="6">
    <location>
        <position position="457"/>
    </location>
    <ligand>
        <name>L-glutamate</name>
        <dbReference type="ChEBI" id="CHEBI:29985"/>
    </ligand>
</feature>
<evidence type="ECO:0000256" key="2">
    <source>
        <dbReference type="ARBA" id="ARBA00001089"/>
    </source>
</evidence>
<dbReference type="InterPro" id="IPR043138">
    <property type="entry name" value="GGT_lsub"/>
</dbReference>
<comment type="catalytic activity">
    <reaction evidence="4 7">
        <text>an N-terminal (5-L-glutamyl)-[peptide] + an alpha-amino acid = 5-L-glutamyl amino acid + an N-terminal L-alpha-aminoacyl-[peptide]</text>
        <dbReference type="Rhea" id="RHEA:23904"/>
        <dbReference type="Rhea" id="RHEA-COMP:9780"/>
        <dbReference type="Rhea" id="RHEA-COMP:9795"/>
        <dbReference type="ChEBI" id="CHEBI:77644"/>
        <dbReference type="ChEBI" id="CHEBI:78597"/>
        <dbReference type="ChEBI" id="CHEBI:78599"/>
        <dbReference type="ChEBI" id="CHEBI:78608"/>
        <dbReference type="EC" id="2.3.2.2"/>
    </reaction>
</comment>
<reference evidence="9 10" key="1">
    <citation type="journal article" date="2014" name="World J. Microbiol. Biotechnol.">
        <title>Biodiversity and physiological characteristics of Antarctic and Arctic lichens-associated bacteria.</title>
        <authorList>
            <person name="Lee Y.M."/>
            <person name="Kim E.H."/>
            <person name="Lee H.K."/>
            <person name="Hong S.G."/>
        </authorList>
    </citation>
    <scope>NUCLEOTIDE SEQUENCE [LARGE SCALE GENOMIC DNA]</scope>
    <source>
        <strain evidence="9 10">PAMC 26569</strain>
    </source>
</reference>
<dbReference type="NCBIfam" id="TIGR00066">
    <property type="entry name" value="g_glut_trans"/>
    <property type="match status" value="1"/>
</dbReference>
<dbReference type="EC" id="3.4.19.13" evidence="7"/>
<evidence type="ECO:0000313" key="10">
    <source>
        <dbReference type="Proteomes" id="UP000500767"/>
    </source>
</evidence>
<evidence type="ECO:0000256" key="5">
    <source>
        <dbReference type="PIRSR" id="PIRSR600101-1"/>
    </source>
</evidence>
<dbReference type="PRINTS" id="PR01210">
    <property type="entry name" value="GGTRANSPTASE"/>
</dbReference>
<proteinExistence type="inferred from homology"/>
<keyword evidence="7 9" id="KW-0808">Transferase</keyword>
<dbReference type="Gene3D" id="3.60.20.40">
    <property type="match status" value="1"/>
</dbReference>
<dbReference type="PANTHER" id="PTHR43199:SF6">
    <property type="entry name" value="GLUTATHIONE HYDROLASE PROENZYME"/>
    <property type="match status" value="1"/>
</dbReference>
<dbReference type="KEGG" id="lck:HN018_04670"/>
<dbReference type="GO" id="GO:0036374">
    <property type="term" value="F:glutathione hydrolase activity"/>
    <property type="evidence" value="ECO:0007669"/>
    <property type="project" value="UniProtKB-UniRule"/>
</dbReference>
<dbReference type="GO" id="GO:0006750">
    <property type="term" value="P:glutathione biosynthetic process"/>
    <property type="evidence" value="ECO:0007669"/>
    <property type="project" value="UniProtKB-KW"/>
</dbReference>
<gene>
    <name evidence="9" type="primary">ggt</name>
    <name evidence="9" type="ORF">HN018_04670</name>
</gene>
<comment type="subunit">
    <text evidence="7">This enzyme consists of two polypeptide chains, which are synthesized in precursor form from a single polypeptide.</text>
</comment>
<feature type="active site" description="Nucleophile" evidence="5">
    <location>
        <position position="415"/>
    </location>
</feature>
<dbReference type="PANTHER" id="PTHR43199">
    <property type="entry name" value="GLUTATHIONE HYDROLASE"/>
    <property type="match status" value="1"/>
</dbReference>
<evidence type="ECO:0000256" key="1">
    <source>
        <dbReference type="ARBA" id="ARBA00001049"/>
    </source>
</evidence>
<evidence type="ECO:0000256" key="3">
    <source>
        <dbReference type="ARBA" id="ARBA00023315"/>
    </source>
</evidence>